<sequence>MDVLVLDTNIVLDLWVYEDPATEPLRAALAEPRTVWLATDAMREELARVLAYPQIVKRLAARALPAGEVLAAFDRRVQIVSDASKAPYTCKDADDQKFIDLAVAHGAALLSKDAHVLSMARRLDRLGVRVSRQWPGALSPDAVSR</sequence>
<reference evidence="2" key="1">
    <citation type="submission" date="2013-01" db="EMBL/GenBank/DDBJ databases">
        <title>Genome draft of Hydrogenophaga taeniospiralis 2K1.</title>
        <authorList>
            <person name="Gomila M."/>
            <person name="Lalucat J."/>
        </authorList>
    </citation>
    <scope>NUCLEOTIDE SEQUENCE</scope>
    <source>
        <strain evidence="2">CCUG 15921</strain>
    </source>
</reference>
<evidence type="ECO:0000313" key="2">
    <source>
        <dbReference type="EMBL" id="MDG5975273.1"/>
    </source>
</evidence>
<dbReference type="InterPro" id="IPR002850">
    <property type="entry name" value="PIN_toxin-like"/>
</dbReference>
<dbReference type="InterPro" id="IPR029060">
    <property type="entry name" value="PIN-like_dom_sf"/>
</dbReference>
<dbReference type="PANTHER" id="PTHR34610:SF3">
    <property type="entry name" value="SSL7007 PROTEIN"/>
    <property type="match status" value="1"/>
</dbReference>
<dbReference type="Proteomes" id="UP001152876">
    <property type="component" value="Unassembled WGS sequence"/>
</dbReference>
<comment type="caution">
    <text evidence="2">The sequence shown here is derived from an EMBL/GenBank/DDBJ whole genome shotgun (WGS) entry which is preliminary data.</text>
</comment>
<proteinExistence type="predicted"/>
<dbReference type="OrthoDB" id="9802272at2"/>
<protein>
    <recommendedName>
        <fullName evidence="1">PIN domain-containing protein</fullName>
    </recommendedName>
</protein>
<gene>
    <name evidence="2" type="ORF">H010_08446</name>
</gene>
<dbReference type="AlphaFoldDB" id="A0A9X4SBC6"/>
<dbReference type="SUPFAM" id="SSF88723">
    <property type="entry name" value="PIN domain-like"/>
    <property type="match status" value="1"/>
</dbReference>
<evidence type="ECO:0000313" key="3">
    <source>
        <dbReference type="Proteomes" id="UP001152876"/>
    </source>
</evidence>
<organism evidence="2 3">
    <name type="scientific">Hydrogenophaga taeniospiralis CCUG 15921</name>
    <dbReference type="NCBI Taxonomy" id="1281780"/>
    <lineage>
        <taxon>Bacteria</taxon>
        <taxon>Pseudomonadati</taxon>
        <taxon>Pseudomonadota</taxon>
        <taxon>Betaproteobacteria</taxon>
        <taxon>Burkholderiales</taxon>
        <taxon>Comamonadaceae</taxon>
        <taxon>Hydrogenophaga</taxon>
    </lineage>
</organism>
<accession>A0A9X4SBC6</accession>
<evidence type="ECO:0000259" key="1">
    <source>
        <dbReference type="Pfam" id="PF13470"/>
    </source>
</evidence>
<name>A0A9X4SBC6_9BURK</name>
<keyword evidence="3" id="KW-1185">Reference proteome</keyword>
<dbReference type="NCBIfam" id="TIGR00305">
    <property type="entry name" value="putative toxin-antitoxin system toxin component, PIN family"/>
    <property type="match status" value="1"/>
</dbReference>
<dbReference type="CDD" id="cd09854">
    <property type="entry name" value="PIN_VapC-like"/>
    <property type="match status" value="1"/>
</dbReference>
<feature type="domain" description="PIN" evidence="1">
    <location>
        <begin position="4"/>
        <end position="109"/>
    </location>
</feature>
<dbReference type="EMBL" id="AOGK01000006">
    <property type="protein sequence ID" value="MDG5975273.1"/>
    <property type="molecule type" value="Genomic_DNA"/>
</dbReference>
<dbReference type="PANTHER" id="PTHR34610">
    <property type="entry name" value="SSL7007 PROTEIN"/>
    <property type="match status" value="1"/>
</dbReference>
<dbReference type="RefSeq" id="WP_068167528.1">
    <property type="nucleotide sequence ID" value="NZ_AOGK01000006.1"/>
</dbReference>
<dbReference type="InterPro" id="IPR002716">
    <property type="entry name" value="PIN_dom"/>
</dbReference>
<dbReference type="Pfam" id="PF13470">
    <property type="entry name" value="PIN_3"/>
    <property type="match status" value="1"/>
</dbReference>